<comment type="caution">
    <text evidence="5">The sequence shown here is derived from an EMBL/GenBank/DDBJ whole genome shotgun (WGS) entry which is preliminary data.</text>
</comment>
<evidence type="ECO:0000256" key="3">
    <source>
        <dbReference type="ARBA" id="ARBA00022679"/>
    </source>
</evidence>
<dbReference type="SUPFAM" id="SSF53448">
    <property type="entry name" value="Nucleotide-diphospho-sugar transferases"/>
    <property type="match status" value="1"/>
</dbReference>
<gene>
    <name evidence="5" type="ORF">EJ903_06685</name>
</gene>
<dbReference type="EMBL" id="RXMA01000004">
    <property type="protein sequence ID" value="RTR22502.1"/>
    <property type="molecule type" value="Genomic_DNA"/>
</dbReference>
<evidence type="ECO:0000313" key="6">
    <source>
        <dbReference type="Proteomes" id="UP000277007"/>
    </source>
</evidence>
<evidence type="ECO:0000256" key="1">
    <source>
        <dbReference type="ARBA" id="ARBA00006739"/>
    </source>
</evidence>
<evidence type="ECO:0000256" key="2">
    <source>
        <dbReference type="ARBA" id="ARBA00022676"/>
    </source>
</evidence>
<dbReference type="InterPro" id="IPR001173">
    <property type="entry name" value="Glyco_trans_2-like"/>
</dbReference>
<dbReference type="OrthoDB" id="9794124at2"/>
<dbReference type="AlphaFoldDB" id="A0A431VL61"/>
<dbReference type="Proteomes" id="UP000277007">
    <property type="component" value="Unassembled WGS sequence"/>
</dbReference>
<keyword evidence="6" id="KW-1185">Reference proteome</keyword>
<protein>
    <submittedName>
        <fullName evidence="5">Glycosyltransferase</fullName>
    </submittedName>
</protein>
<dbReference type="CDD" id="cd00761">
    <property type="entry name" value="Glyco_tranf_GTA_type"/>
    <property type="match status" value="1"/>
</dbReference>
<accession>A0A431VL61</accession>
<evidence type="ECO:0000313" key="5">
    <source>
        <dbReference type="EMBL" id="RTR22502.1"/>
    </source>
</evidence>
<dbReference type="RefSeq" id="WP_126613342.1">
    <property type="nucleotide sequence ID" value="NZ_JBHUCY010000053.1"/>
</dbReference>
<keyword evidence="3 5" id="KW-0808">Transferase</keyword>
<dbReference type="GO" id="GO:0016757">
    <property type="term" value="F:glycosyltransferase activity"/>
    <property type="evidence" value="ECO:0007669"/>
    <property type="project" value="UniProtKB-KW"/>
</dbReference>
<dbReference type="InterPro" id="IPR050834">
    <property type="entry name" value="Glycosyltransf_2"/>
</dbReference>
<evidence type="ECO:0000259" key="4">
    <source>
        <dbReference type="Pfam" id="PF00535"/>
    </source>
</evidence>
<keyword evidence="2" id="KW-0328">Glycosyltransferase</keyword>
<organism evidence="5 6">
    <name type="scientific">Azospirillum griseum</name>
    <dbReference type="NCBI Taxonomy" id="2496639"/>
    <lineage>
        <taxon>Bacteria</taxon>
        <taxon>Pseudomonadati</taxon>
        <taxon>Pseudomonadota</taxon>
        <taxon>Alphaproteobacteria</taxon>
        <taxon>Rhodospirillales</taxon>
        <taxon>Azospirillaceae</taxon>
        <taxon>Azospirillum</taxon>
    </lineage>
</organism>
<comment type="similarity">
    <text evidence="1">Belongs to the glycosyltransferase 2 family.</text>
</comment>
<reference evidence="5 6" key="1">
    <citation type="submission" date="2018-12" db="EMBL/GenBank/DDBJ databases">
        <authorList>
            <person name="Yang Y."/>
        </authorList>
    </citation>
    <scope>NUCLEOTIDE SEQUENCE [LARGE SCALE GENOMIC DNA]</scope>
    <source>
        <strain evidence="5 6">L-25-5w-1</strain>
    </source>
</reference>
<dbReference type="InterPro" id="IPR029044">
    <property type="entry name" value="Nucleotide-diphossugar_trans"/>
</dbReference>
<name>A0A431VL61_9PROT</name>
<dbReference type="PANTHER" id="PTHR43685:SF5">
    <property type="entry name" value="GLYCOSYLTRANSFERASE EPSE-RELATED"/>
    <property type="match status" value="1"/>
</dbReference>
<dbReference type="Pfam" id="PF00535">
    <property type="entry name" value="Glycos_transf_2"/>
    <property type="match status" value="1"/>
</dbReference>
<feature type="domain" description="Glycosyltransferase 2-like" evidence="4">
    <location>
        <begin position="15"/>
        <end position="127"/>
    </location>
</feature>
<dbReference type="PANTHER" id="PTHR43685">
    <property type="entry name" value="GLYCOSYLTRANSFERASE"/>
    <property type="match status" value="1"/>
</dbReference>
<proteinExistence type="inferred from homology"/>
<sequence>MNGSPADSVGAMGVSVIIAAHRAHDTIARAVNSLLAQSWPHWQAVIVSDDGTDYRPTLTAAGIDDPRLTFTGTGRIGAGAPAARNAGLAAATLPLIAPLDADDRFQPARLATLAPLAWARGAAFDNVAVVRDEDDSPLSILFPETDGVVEFDAAAFLATSVPMFPLVRRALCPGWEEDVNFCDDVVFNVQTLDRSGPVPLVRTPLYEYRQRAGSITFSADSGARADGCYRHVLDRLAGDGLRIADPDLRARFAAAVEAKRARNAAYTAAFQAGRCANFQEFLTLNES</sequence>
<dbReference type="Gene3D" id="3.90.550.10">
    <property type="entry name" value="Spore Coat Polysaccharide Biosynthesis Protein SpsA, Chain A"/>
    <property type="match status" value="1"/>
</dbReference>